<dbReference type="SMART" id="SM00854">
    <property type="entry name" value="PGA_cap"/>
    <property type="match status" value="1"/>
</dbReference>
<dbReference type="OrthoDB" id="9810718at2"/>
<dbReference type="RefSeq" id="WP_121481099.1">
    <property type="nucleotide sequence ID" value="NZ_CP032707.1"/>
</dbReference>
<feature type="domain" description="Capsule synthesis protein CapA" evidence="3">
    <location>
        <begin position="35"/>
        <end position="293"/>
    </location>
</feature>
<dbReference type="SUPFAM" id="SSF56300">
    <property type="entry name" value="Metallo-dependent phosphatases"/>
    <property type="match status" value="1"/>
</dbReference>
<evidence type="ECO:0000256" key="1">
    <source>
        <dbReference type="ARBA" id="ARBA00005662"/>
    </source>
</evidence>
<proteinExistence type="inferred from homology"/>
<feature type="chain" id="PRO_5019845175" evidence="2">
    <location>
        <begin position="25"/>
        <end position="382"/>
    </location>
</feature>
<feature type="signal peptide" evidence="2">
    <location>
        <begin position="1"/>
        <end position="24"/>
    </location>
</feature>
<dbReference type="InterPro" id="IPR019079">
    <property type="entry name" value="Capsule_synth_CapA"/>
</dbReference>
<reference evidence="4 5" key="1">
    <citation type="submission" date="2018-10" db="EMBL/GenBank/DDBJ databases">
        <title>Complete genome sequence of Brevundimonas naejangsanensis BRV3.</title>
        <authorList>
            <person name="Berrios L."/>
            <person name="Ely B."/>
        </authorList>
    </citation>
    <scope>NUCLEOTIDE SEQUENCE [LARGE SCALE GENOMIC DNA]</scope>
    <source>
        <strain evidence="4 5">BRV3</strain>
    </source>
</reference>
<keyword evidence="2" id="KW-0732">Signal</keyword>
<dbReference type="CDD" id="cd07381">
    <property type="entry name" value="MPP_CapA"/>
    <property type="match status" value="1"/>
</dbReference>
<dbReference type="Proteomes" id="UP000276984">
    <property type="component" value="Chromosome"/>
</dbReference>
<evidence type="ECO:0000313" key="4">
    <source>
        <dbReference type="EMBL" id="AYG93939.1"/>
    </source>
</evidence>
<accession>A0A494REU8</accession>
<comment type="similarity">
    <text evidence="1">Belongs to the CapA family.</text>
</comment>
<dbReference type="EMBL" id="CP032707">
    <property type="protein sequence ID" value="AYG93939.1"/>
    <property type="molecule type" value="Genomic_DNA"/>
</dbReference>
<dbReference type="Gene3D" id="3.60.21.10">
    <property type="match status" value="1"/>
</dbReference>
<sequence length="382" mass="42815">MLRRTLLITALSLPFGGIASTSRASLQPPSGAPFRLLLGGDTSFGENYRFDHDGRTTTSVAAFSYGHSLERLSPLIARANYTVLNLETPLTDDRRPVLQGKAYLHWSDVERAPEQLRAHGVDAVGLANNHTLDFGQAGLRNTFEALRRHGIQWFGAGENADSAARPLIIPASVHGPARPIAVFGLFEYRRRYDQRYRFYATDRRAGANRLDVAAFASAAEDFRRLYPSLFVIAFPHWGANYQWRSDEQVALARGLLDAGADMVIGHHGHVLQEIERYRDRWILYGVGNFMFNSPGRFSRYRNVLPFSLAVDLLFPDNGSGPEVRLYPILSNNRVTDFQPRLASAEEFRRVFDALAARADAATRARMSASEDDLGRFIQLRSD</sequence>
<dbReference type="InterPro" id="IPR052169">
    <property type="entry name" value="CW_Biosynth-Accessory"/>
</dbReference>
<evidence type="ECO:0000313" key="5">
    <source>
        <dbReference type="Proteomes" id="UP000276984"/>
    </source>
</evidence>
<keyword evidence="5" id="KW-1185">Reference proteome</keyword>
<dbReference type="PANTHER" id="PTHR33393:SF13">
    <property type="entry name" value="PGA BIOSYNTHESIS PROTEIN CAPA"/>
    <property type="match status" value="1"/>
</dbReference>
<dbReference type="InterPro" id="IPR029052">
    <property type="entry name" value="Metallo-depent_PP-like"/>
</dbReference>
<organism evidence="4 5">
    <name type="scientific">Brevundimonas naejangsanensis</name>
    <dbReference type="NCBI Taxonomy" id="588932"/>
    <lineage>
        <taxon>Bacteria</taxon>
        <taxon>Pseudomonadati</taxon>
        <taxon>Pseudomonadota</taxon>
        <taxon>Alphaproteobacteria</taxon>
        <taxon>Caulobacterales</taxon>
        <taxon>Caulobacteraceae</taxon>
        <taxon>Brevundimonas</taxon>
    </lineage>
</organism>
<dbReference type="AlphaFoldDB" id="A0A494REU8"/>
<name>A0A494REU8_9CAUL</name>
<evidence type="ECO:0000259" key="3">
    <source>
        <dbReference type="SMART" id="SM00854"/>
    </source>
</evidence>
<gene>
    <name evidence="4" type="ORF">D8I30_01105</name>
</gene>
<protein>
    <submittedName>
        <fullName evidence="4">CapA family protein</fullName>
    </submittedName>
</protein>
<dbReference type="PANTHER" id="PTHR33393">
    <property type="entry name" value="POLYGLUTAMINE SYNTHESIS ACCESSORY PROTEIN RV0574C-RELATED"/>
    <property type="match status" value="1"/>
</dbReference>
<dbReference type="Pfam" id="PF09587">
    <property type="entry name" value="PGA_cap"/>
    <property type="match status" value="1"/>
</dbReference>
<evidence type="ECO:0000256" key="2">
    <source>
        <dbReference type="SAM" id="SignalP"/>
    </source>
</evidence>